<dbReference type="InterPro" id="IPR036390">
    <property type="entry name" value="WH_DNA-bd_sf"/>
</dbReference>
<keyword evidence="2 5" id="KW-0238">DNA-binding</keyword>
<organism evidence="5 6">
    <name type="scientific">Pelolinea submarina</name>
    <dbReference type="NCBI Taxonomy" id="913107"/>
    <lineage>
        <taxon>Bacteria</taxon>
        <taxon>Bacillati</taxon>
        <taxon>Chloroflexota</taxon>
        <taxon>Anaerolineae</taxon>
        <taxon>Anaerolineales</taxon>
        <taxon>Anaerolineaceae</taxon>
        <taxon>Pelolinea</taxon>
    </lineage>
</organism>
<accession>A0A347ZUK2</accession>
<dbReference type="PRINTS" id="PR00598">
    <property type="entry name" value="HTHMARR"/>
</dbReference>
<proteinExistence type="predicted"/>
<dbReference type="AlphaFoldDB" id="A0A347ZUK2"/>
<dbReference type="Gene3D" id="1.10.10.10">
    <property type="entry name" value="Winged helix-like DNA-binding domain superfamily/Winged helix DNA-binding domain"/>
    <property type="match status" value="1"/>
</dbReference>
<feature type="domain" description="HTH marR-type" evidence="4">
    <location>
        <begin position="1"/>
        <end position="151"/>
    </location>
</feature>
<protein>
    <submittedName>
        <fullName evidence="5">DNA-binding MarR family transcriptional regulator</fullName>
    </submittedName>
</protein>
<dbReference type="GO" id="GO:0003677">
    <property type="term" value="F:DNA binding"/>
    <property type="evidence" value="ECO:0007669"/>
    <property type="project" value="UniProtKB-KW"/>
</dbReference>
<dbReference type="RefSeq" id="WP_116223613.1">
    <property type="nucleotide sequence ID" value="NZ_AP018437.1"/>
</dbReference>
<evidence type="ECO:0000259" key="4">
    <source>
        <dbReference type="PROSITE" id="PS50995"/>
    </source>
</evidence>
<dbReference type="Proteomes" id="UP000256388">
    <property type="component" value="Unassembled WGS sequence"/>
</dbReference>
<evidence type="ECO:0000313" key="5">
    <source>
        <dbReference type="EMBL" id="REG10430.1"/>
    </source>
</evidence>
<sequence length="158" mass="18516">MNPEETHSPETEEAIATFWKTIPPLWHYTRSAIHRTAREEFGITSTQYHVLRRIKEGKRKTVSELSECMFISRPSISRAVEELANAGLIERERDRQDRRIVYLTPTQAGQDLMEQIYAKNNLFMRKMFSSLDDQELKTINDAFELLQKVLNRNTSTEP</sequence>
<dbReference type="PANTHER" id="PTHR42756:SF1">
    <property type="entry name" value="TRANSCRIPTIONAL REPRESSOR OF EMRAB OPERON"/>
    <property type="match status" value="1"/>
</dbReference>
<evidence type="ECO:0000256" key="3">
    <source>
        <dbReference type="ARBA" id="ARBA00023163"/>
    </source>
</evidence>
<dbReference type="OrthoDB" id="9806864at2"/>
<dbReference type="Pfam" id="PF12802">
    <property type="entry name" value="MarR_2"/>
    <property type="match status" value="1"/>
</dbReference>
<dbReference type="SUPFAM" id="SSF46785">
    <property type="entry name" value="Winged helix' DNA-binding domain"/>
    <property type="match status" value="1"/>
</dbReference>
<gene>
    <name evidence="5" type="ORF">DFR64_0288</name>
</gene>
<evidence type="ECO:0000256" key="2">
    <source>
        <dbReference type="ARBA" id="ARBA00023125"/>
    </source>
</evidence>
<dbReference type="GO" id="GO:0003700">
    <property type="term" value="F:DNA-binding transcription factor activity"/>
    <property type="evidence" value="ECO:0007669"/>
    <property type="project" value="InterPro"/>
</dbReference>
<keyword evidence="6" id="KW-1185">Reference proteome</keyword>
<keyword evidence="1" id="KW-0805">Transcription regulation</keyword>
<reference evidence="5 6" key="1">
    <citation type="submission" date="2018-08" db="EMBL/GenBank/DDBJ databases">
        <title>Genomic Encyclopedia of Type Strains, Phase IV (KMG-IV): sequencing the most valuable type-strain genomes for metagenomic binning, comparative biology and taxonomic classification.</title>
        <authorList>
            <person name="Goeker M."/>
        </authorList>
    </citation>
    <scope>NUCLEOTIDE SEQUENCE [LARGE SCALE GENOMIC DNA]</scope>
    <source>
        <strain evidence="5 6">DSM 23923</strain>
    </source>
</reference>
<evidence type="ECO:0000313" key="6">
    <source>
        <dbReference type="Proteomes" id="UP000256388"/>
    </source>
</evidence>
<dbReference type="PANTHER" id="PTHR42756">
    <property type="entry name" value="TRANSCRIPTIONAL REGULATOR, MARR"/>
    <property type="match status" value="1"/>
</dbReference>
<name>A0A347ZUK2_9CHLR</name>
<dbReference type="EMBL" id="QUMS01000001">
    <property type="protein sequence ID" value="REG10430.1"/>
    <property type="molecule type" value="Genomic_DNA"/>
</dbReference>
<keyword evidence="3" id="KW-0804">Transcription</keyword>
<comment type="caution">
    <text evidence="5">The sequence shown here is derived from an EMBL/GenBank/DDBJ whole genome shotgun (WGS) entry which is preliminary data.</text>
</comment>
<dbReference type="InterPro" id="IPR023187">
    <property type="entry name" value="Tscrpt_reg_MarR-type_CS"/>
</dbReference>
<dbReference type="InterPro" id="IPR036388">
    <property type="entry name" value="WH-like_DNA-bd_sf"/>
</dbReference>
<evidence type="ECO:0000256" key="1">
    <source>
        <dbReference type="ARBA" id="ARBA00023015"/>
    </source>
</evidence>
<dbReference type="PROSITE" id="PS01117">
    <property type="entry name" value="HTH_MARR_1"/>
    <property type="match status" value="1"/>
</dbReference>
<dbReference type="InterPro" id="IPR000835">
    <property type="entry name" value="HTH_MarR-typ"/>
</dbReference>
<dbReference type="PROSITE" id="PS50995">
    <property type="entry name" value="HTH_MARR_2"/>
    <property type="match status" value="1"/>
</dbReference>
<dbReference type="SMART" id="SM00347">
    <property type="entry name" value="HTH_MARR"/>
    <property type="match status" value="1"/>
</dbReference>